<protein>
    <submittedName>
        <fullName evidence="7">LPS export ABC transporter permease LptF</fullName>
    </submittedName>
</protein>
<keyword evidence="8" id="KW-1185">Reference proteome</keyword>
<reference evidence="7" key="2">
    <citation type="submission" date="2020-09" db="EMBL/GenBank/DDBJ databases">
        <authorList>
            <person name="Sun Q."/>
            <person name="Kim S."/>
        </authorList>
    </citation>
    <scope>NUCLEOTIDE SEQUENCE</scope>
    <source>
        <strain evidence="7">KCTC 32513</strain>
    </source>
</reference>
<keyword evidence="5 6" id="KW-0472">Membrane</keyword>
<dbReference type="EMBL" id="BMZH01000005">
    <property type="protein sequence ID" value="GHA93110.1"/>
    <property type="molecule type" value="Genomic_DNA"/>
</dbReference>
<evidence type="ECO:0000256" key="2">
    <source>
        <dbReference type="ARBA" id="ARBA00022475"/>
    </source>
</evidence>
<comment type="subcellular location">
    <subcellularLocation>
        <location evidence="1">Cell membrane</location>
        <topology evidence="1">Multi-pass membrane protein</topology>
    </subcellularLocation>
</comment>
<evidence type="ECO:0000256" key="3">
    <source>
        <dbReference type="ARBA" id="ARBA00022692"/>
    </source>
</evidence>
<accession>A0A8J3CPV1</accession>
<dbReference type="PANTHER" id="PTHR33529">
    <property type="entry name" value="SLR0882 PROTEIN-RELATED"/>
    <property type="match status" value="1"/>
</dbReference>
<dbReference type="PANTHER" id="PTHR33529:SF6">
    <property type="entry name" value="YJGP_YJGQ FAMILY PERMEASE"/>
    <property type="match status" value="1"/>
</dbReference>
<keyword evidence="2" id="KW-1003">Cell membrane</keyword>
<feature type="transmembrane region" description="Helical" evidence="6">
    <location>
        <begin position="309"/>
        <end position="329"/>
    </location>
</feature>
<keyword evidence="4 6" id="KW-1133">Transmembrane helix</keyword>
<sequence length="392" mass="42895">MPLLQRYLWTQAFWPTVMTLAALTLLALLTQSLQTLDLIVENRQSALTFLKITGLALPQLIGIILPLAAFMAALYALNRMNGDSEIIVAKAAGASPWQIGSPLIRLGILALVVHLLITLFIQPSAFREMRAEILEVRTDLASQLVQAGEFVSPTRNLTLYARNIGVGGELQDVLIHDARDPEDVITHTAKTGVVQRTPAGAALLLSDGTVQQQLPDGSLDVIQFKNYRLDLSDAFAFDTRLRLKPSDLYLHELLRPDPRNFIYGTQKQEFGAEGHSRLAAPLYNVALIMLALCFMVRGEHQRLGYSRRIIICAALGFILRILGFAAASAAEADTALNAVQYAIPGLIILLGGVYLSRRGRVRKRGSRRRIAAYEAGLAAMTGSKAQPLDAAY</sequence>
<name>A0A8J3CPV1_9PROT</name>
<feature type="transmembrane region" description="Helical" evidence="6">
    <location>
        <begin position="103"/>
        <end position="121"/>
    </location>
</feature>
<dbReference type="InterPro" id="IPR005495">
    <property type="entry name" value="LptG/LptF_permease"/>
</dbReference>
<evidence type="ECO:0000256" key="4">
    <source>
        <dbReference type="ARBA" id="ARBA00022989"/>
    </source>
</evidence>
<feature type="transmembrane region" description="Helical" evidence="6">
    <location>
        <begin position="59"/>
        <end position="77"/>
    </location>
</feature>
<feature type="transmembrane region" description="Helical" evidence="6">
    <location>
        <begin position="335"/>
        <end position="355"/>
    </location>
</feature>
<evidence type="ECO:0000313" key="8">
    <source>
        <dbReference type="Proteomes" id="UP000634004"/>
    </source>
</evidence>
<comment type="caution">
    <text evidence="7">The sequence shown here is derived from an EMBL/GenBank/DDBJ whole genome shotgun (WGS) entry which is preliminary data.</text>
</comment>
<dbReference type="Proteomes" id="UP000634004">
    <property type="component" value="Unassembled WGS sequence"/>
</dbReference>
<evidence type="ECO:0000256" key="5">
    <source>
        <dbReference type="ARBA" id="ARBA00023136"/>
    </source>
</evidence>
<dbReference type="GO" id="GO:0043190">
    <property type="term" value="C:ATP-binding cassette (ABC) transporter complex"/>
    <property type="evidence" value="ECO:0007669"/>
    <property type="project" value="TreeGrafter"/>
</dbReference>
<reference evidence="7" key="1">
    <citation type="journal article" date="2014" name="Int. J. Syst. Evol. Microbiol.">
        <title>Complete genome sequence of Corynebacterium casei LMG S-19264T (=DSM 44701T), isolated from a smear-ripened cheese.</title>
        <authorList>
            <consortium name="US DOE Joint Genome Institute (JGI-PGF)"/>
            <person name="Walter F."/>
            <person name="Albersmeier A."/>
            <person name="Kalinowski J."/>
            <person name="Ruckert C."/>
        </authorList>
    </citation>
    <scope>NUCLEOTIDE SEQUENCE</scope>
    <source>
        <strain evidence="7">KCTC 32513</strain>
    </source>
</reference>
<proteinExistence type="predicted"/>
<dbReference type="AlphaFoldDB" id="A0A8J3CPV1"/>
<organism evidence="7 8">
    <name type="scientific">Algimonas arctica</name>
    <dbReference type="NCBI Taxonomy" id="1479486"/>
    <lineage>
        <taxon>Bacteria</taxon>
        <taxon>Pseudomonadati</taxon>
        <taxon>Pseudomonadota</taxon>
        <taxon>Alphaproteobacteria</taxon>
        <taxon>Maricaulales</taxon>
        <taxon>Robiginitomaculaceae</taxon>
        <taxon>Algimonas</taxon>
    </lineage>
</organism>
<evidence type="ECO:0000256" key="1">
    <source>
        <dbReference type="ARBA" id="ARBA00004651"/>
    </source>
</evidence>
<evidence type="ECO:0000256" key="6">
    <source>
        <dbReference type="SAM" id="Phobius"/>
    </source>
</evidence>
<dbReference type="RefSeq" id="WP_189497075.1">
    <property type="nucleotide sequence ID" value="NZ_BMZH01000005.1"/>
</dbReference>
<dbReference type="Pfam" id="PF03739">
    <property type="entry name" value="LptF_LptG"/>
    <property type="match status" value="1"/>
</dbReference>
<keyword evidence="3 6" id="KW-0812">Transmembrane</keyword>
<evidence type="ECO:0000313" key="7">
    <source>
        <dbReference type="EMBL" id="GHA93110.1"/>
    </source>
</evidence>
<dbReference type="GO" id="GO:0015920">
    <property type="term" value="P:lipopolysaccharide transport"/>
    <property type="evidence" value="ECO:0007669"/>
    <property type="project" value="TreeGrafter"/>
</dbReference>
<gene>
    <name evidence="7" type="ORF">GCM10009069_15190</name>
</gene>
<feature type="transmembrane region" description="Helical" evidence="6">
    <location>
        <begin position="278"/>
        <end position="297"/>
    </location>
</feature>